<dbReference type="AlphaFoldDB" id="A0A7S1IRN7"/>
<reference evidence="1" key="1">
    <citation type="submission" date="2021-01" db="EMBL/GenBank/DDBJ databases">
        <authorList>
            <person name="Corre E."/>
            <person name="Pelletier E."/>
            <person name="Niang G."/>
            <person name="Scheremetjew M."/>
            <person name="Finn R."/>
            <person name="Kale V."/>
            <person name="Holt S."/>
            <person name="Cochrane G."/>
            <person name="Meng A."/>
            <person name="Brown T."/>
            <person name="Cohen L."/>
        </authorList>
    </citation>
    <scope>NUCLEOTIDE SEQUENCE</scope>
    <source>
        <strain evidence="1">NIES-381</strain>
    </source>
</reference>
<organism evidence="1">
    <name type="scientific">Eutreptiella gymnastica</name>
    <dbReference type="NCBI Taxonomy" id="73025"/>
    <lineage>
        <taxon>Eukaryota</taxon>
        <taxon>Discoba</taxon>
        <taxon>Euglenozoa</taxon>
        <taxon>Euglenida</taxon>
        <taxon>Spirocuta</taxon>
        <taxon>Euglenophyceae</taxon>
        <taxon>Eutreptiales</taxon>
        <taxon>Eutreptiaceae</taxon>
        <taxon>Eutreptiella</taxon>
    </lineage>
</organism>
<name>A0A7S1IRN7_9EUGL</name>
<protein>
    <submittedName>
        <fullName evidence="1">Uncharacterized protein</fullName>
    </submittedName>
</protein>
<proteinExistence type="predicted"/>
<sequence length="128" mass="13747">MQTFDQHLDPNPDLGPESGNFFKPVGSNYVSARRNPVGAALFPLCQLWAAFHPTPHLFSALLPGSAPAPPVTPSPAKEKKTGMLSTGTALRVFRWSSAFWKGAKAPSAVPPHLCRLLGMGKRQEWAGA</sequence>
<accession>A0A7S1IRN7</accession>
<dbReference type="EMBL" id="HBGA01085540">
    <property type="protein sequence ID" value="CAD9020801.1"/>
    <property type="molecule type" value="Transcribed_RNA"/>
</dbReference>
<evidence type="ECO:0000313" key="1">
    <source>
        <dbReference type="EMBL" id="CAD9020801.1"/>
    </source>
</evidence>
<gene>
    <name evidence="1" type="ORF">EGYM00392_LOCUS31916</name>
</gene>